<evidence type="ECO:0000313" key="2">
    <source>
        <dbReference type="Proteomes" id="UP000596660"/>
    </source>
</evidence>
<dbReference type="Proteomes" id="UP000596660">
    <property type="component" value="Unplaced"/>
</dbReference>
<protein>
    <submittedName>
        <fullName evidence="1">Uncharacterized protein</fullName>
    </submittedName>
</protein>
<name>A0A803MWR4_CHEQI</name>
<reference evidence="1" key="2">
    <citation type="submission" date="2021-03" db="UniProtKB">
        <authorList>
            <consortium name="EnsemblPlants"/>
        </authorList>
    </citation>
    <scope>IDENTIFICATION</scope>
</reference>
<dbReference type="AlphaFoldDB" id="A0A803MWR4"/>
<proteinExistence type="predicted"/>
<accession>A0A803MWR4</accession>
<evidence type="ECO:0000313" key="1">
    <source>
        <dbReference type="EnsemblPlants" id="AUR62036644-RA:cds"/>
    </source>
</evidence>
<reference evidence="1" key="1">
    <citation type="journal article" date="2017" name="Nature">
        <title>The genome of Chenopodium quinoa.</title>
        <authorList>
            <person name="Jarvis D.E."/>
            <person name="Ho Y.S."/>
            <person name="Lightfoot D.J."/>
            <person name="Schmoeckel S.M."/>
            <person name="Li B."/>
            <person name="Borm T.J.A."/>
            <person name="Ohyanagi H."/>
            <person name="Mineta K."/>
            <person name="Michell C.T."/>
            <person name="Saber N."/>
            <person name="Kharbatia N.M."/>
            <person name="Rupper R.R."/>
            <person name="Sharp A.R."/>
            <person name="Dally N."/>
            <person name="Boughton B.A."/>
            <person name="Woo Y.H."/>
            <person name="Gao G."/>
            <person name="Schijlen E.G.W.M."/>
            <person name="Guo X."/>
            <person name="Momin A.A."/>
            <person name="Negrao S."/>
            <person name="Al-Babili S."/>
            <person name="Gehring C."/>
            <person name="Roessner U."/>
            <person name="Jung C."/>
            <person name="Murphy K."/>
            <person name="Arold S.T."/>
            <person name="Gojobori T."/>
            <person name="van der Linden C.G."/>
            <person name="van Loo E.N."/>
            <person name="Jellen E.N."/>
            <person name="Maughan P.J."/>
            <person name="Tester M."/>
        </authorList>
    </citation>
    <scope>NUCLEOTIDE SEQUENCE [LARGE SCALE GENOMIC DNA]</scope>
    <source>
        <strain evidence="1">cv. PI 614886</strain>
    </source>
</reference>
<dbReference type="EnsemblPlants" id="AUR62036644-RA">
    <property type="protein sequence ID" value="AUR62036644-RA:cds"/>
    <property type="gene ID" value="AUR62036644"/>
</dbReference>
<sequence length="274" mass="30938">MDAPLTQVVISFRPLLKQITRCLNFPDPEYQYLNLRRSIACVAIRSDISDVPVVYLGGDLDSVDESCETAARKAVYKKEELEGIEKGESKVYFHGDICTKSGINQKKVVIDFVEVLRSVLKCVDIKCTPIETIEQFPNQYISWFNIIHHKNSSGFRCLFSDYCTSQDAAKQDLSRKVVDYLIDVCNLEIVDANYRATTCRFDAVLCVLERESYLSVKERVLRVTEPLEPSTGLVEQECLAGVGKKSEGAVPISHDVTFNDTDVRGSTFRIIRIC</sequence>
<keyword evidence="2" id="KW-1185">Reference proteome</keyword>
<organism evidence="1 2">
    <name type="scientific">Chenopodium quinoa</name>
    <name type="common">Quinoa</name>
    <dbReference type="NCBI Taxonomy" id="63459"/>
    <lineage>
        <taxon>Eukaryota</taxon>
        <taxon>Viridiplantae</taxon>
        <taxon>Streptophyta</taxon>
        <taxon>Embryophyta</taxon>
        <taxon>Tracheophyta</taxon>
        <taxon>Spermatophyta</taxon>
        <taxon>Magnoliopsida</taxon>
        <taxon>eudicotyledons</taxon>
        <taxon>Gunneridae</taxon>
        <taxon>Pentapetalae</taxon>
        <taxon>Caryophyllales</taxon>
        <taxon>Chenopodiaceae</taxon>
        <taxon>Chenopodioideae</taxon>
        <taxon>Atripliceae</taxon>
        <taxon>Chenopodium</taxon>
    </lineage>
</organism>
<dbReference type="Gramene" id="AUR62036644-RA">
    <property type="protein sequence ID" value="AUR62036644-RA:cds"/>
    <property type="gene ID" value="AUR62036644"/>
</dbReference>